<evidence type="ECO:0000313" key="2">
    <source>
        <dbReference type="EMBL" id="GFM32946.1"/>
    </source>
</evidence>
<keyword evidence="1" id="KW-0472">Membrane</keyword>
<sequence length="142" mass="15598">MHAMSQGRIRFRNGALKVGELGYSLRDELLAAKGILDVQLNKRIGSMLVLFDKARIKAEVIFKRIAEFLHIDVVKVQEGLSSFNRAFGSRAARRNVKLGMGLALGTAIGALAYSGRWHAVAGGAFLTLLSGHLYQNRRTLMS</sequence>
<evidence type="ECO:0000313" key="3">
    <source>
        <dbReference type="Proteomes" id="UP000503840"/>
    </source>
</evidence>
<accession>A0A7J0BGY0</accession>
<comment type="caution">
    <text evidence="2">The sequence shown here is derived from an EMBL/GenBank/DDBJ whole genome shotgun (WGS) entry which is preliminary data.</text>
</comment>
<dbReference type="RefSeq" id="WP_174404602.1">
    <property type="nucleotide sequence ID" value="NZ_BLVO01000012.1"/>
</dbReference>
<dbReference type="Pfam" id="PF19991">
    <property type="entry name" value="HMA_2"/>
    <property type="match status" value="1"/>
</dbReference>
<keyword evidence="3" id="KW-1185">Reference proteome</keyword>
<dbReference type="EMBL" id="BLVO01000012">
    <property type="protein sequence ID" value="GFM32946.1"/>
    <property type="molecule type" value="Genomic_DNA"/>
</dbReference>
<evidence type="ECO:0000256" key="1">
    <source>
        <dbReference type="SAM" id="Phobius"/>
    </source>
</evidence>
<protein>
    <submittedName>
        <fullName evidence="2">Uncharacterized protein</fullName>
    </submittedName>
</protein>
<proteinExistence type="predicted"/>
<reference evidence="2 3" key="1">
    <citation type="submission" date="2020-05" db="EMBL/GenBank/DDBJ databases">
        <title>Draft genome sequence of Desulfovibrio sp. strain HN2T.</title>
        <authorList>
            <person name="Ueno A."/>
            <person name="Tamazawa S."/>
            <person name="Tamamura S."/>
            <person name="Murakami T."/>
            <person name="Kiyama T."/>
            <person name="Inomata H."/>
            <person name="Amano Y."/>
            <person name="Miyakawa K."/>
            <person name="Tamaki H."/>
            <person name="Naganuma T."/>
            <person name="Kaneko K."/>
        </authorList>
    </citation>
    <scope>NUCLEOTIDE SEQUENCE [LARGE SCALE GENOMIC DNA]</scope>
    <source>
        <strain evidence="2 3">HN2</strain>
    </source>
</reference>
<dbReference type="Proteomes" id="UP000503840">
    <property type="component" value="Unassembled WGS sequence"/>
</dbReference>
<keyword evidence="1" id="KW-1133">Transmembrane helix</keyword>
<organism evidence="2 3">
    <name type="scientific">Desulfovibrio subterraneus</name>
    <dbReference type="NCBI Taxonomy" id="2718620"/>
    <lineage>
        <taxon>Bacteria</taxon>
        <taxon>Pseudomonadati</taxon>
        <taxon>Thermodesulfobacteriota</taxon>
        <taxon>Desulfovibrionia</taxon>
        <taxon>Desulfovibrionales</taxon>
        <taxon>Desulfovibrionaceae</taxon>
        <taxon>Desulfovibrio</taxon>
    </lineage>
</organism>
<dbReference type="AlphaFoldDB" id="A0A7J0BGY0"/>
<feature type="transmembrane region" description="Helical" evidence="1">
    <location>
        <begin position="95"/>
        <end position="113"/>
    </location>
</feature>
<gene>
    <name evidence="2" type="ORF">DSM101010T_13110</name>
</gene>
<name>A0A7J0BGY0_9BACT</name>
<keyword evidence="1" id="KW-0812">Transmembrane</keyword>